<dbReference type="RefSeq" id="WP_260561247.1">
    <property type="nucleotide sequence ID" value="NZ_BAABEC010000191.1"/>
</dbReference>
<name>A0ABY5YL44_9DEIO</name>
<reference evidence="1" key="1">
    <citation type="submission" date="2022-09" db="EMBL/GenBank/DDBJ databases">
        <title>genome sequence of Deinococcus rubellus.</title>
        <authorList>
            <person name="Srinivasan S."/>
        </authorList>
    </citation>
    <scope>NUCLEOTIDE SEQUENCE</scope>
    <source>
        <strain evidence="1">Ant6</strain>
    </source>
</reference>
<proteinExistence type="predicted"/>
<keyword evidence="2" id="KW-1185">Reference proteome</keyword>
<evidence type="ECO:0000313" key="2">
    <source>
        <dbReference type="Proteomes" id="UP001060261"/>
    </source>
</evidence>
<dbReference type="Proteomes" id="UP001060261">
    <property type="component" value="Chromosome"/>
</dbReference>
<organism evidence="1 2">
    <name type="scientific">Deinococcus rubellus</name>
    <dbReference type="NCBI Taxonomy" id="1889240"/>
    <lineage>
        <taxon>Bacteria</taxon>
        <taxon>Thermotogati</taxon>
        <taxon>Deinococcota</taxon>
        <taxon>Deinococci</taxon>
        <taxon>Deinococcales</taxon>
        <taxon>Deinococcaceae</taxon>
        <taxon>Deinococcus</taxon>
    </lineage>
</organism>
<accession>A0ABY5YL44</accession>
<gene>
    <name evidence="1" type="ORF">N0D28_04845</name>
</gene>
<dbReference type="EMBL" id="CP104213">
    <property type="protein sequence ID" value="UWX64989.1"/>
    <property type="molecule type" value="Genomic_DNA"/>
</dbReference>
<protein>
    <submittedName>
        <fullName evidence="1">Uncharacterized protein</fullName>
    </submittedName>
</protein>
<sequence length="107" mass="11728">MRLIRQAHEFEYRDAAGVDRLGQADVWETGGGERAVLVLRGLDRFGGGGDVMLQAQARQALGYLAQSWLPFLVPDAQLDVLILHRAPQLHEAANSDSPVKLRALLLA</sequence>
<evidence type="ECO:0000313" key="1">
    <source>
        <dbReference type="EMBL" id="UWX64989.1"/>
    </source>
</evidence>